<feature type="non-terminal residue" evidence="1">
    <location>
        <position position="1"/>
    </location>
</feature>
<proteinExistence type="predicted"/>
<protein>
    <recommendedName>
        <fullName evidence="2">Tetratricopeptide repeat protein</fullName>
    </recommendedName>
</protein>
<dbReference type="SUPFAM" id="SSF48452">
    <property type="entry name" value="TPR-like"/>
    <property type="match status" value="1"/>
</dbReference>
<dbReference type="AlphaFoldDB" id="X0Z9K7"/>
<reference evidence="1" key="1">
    <citation type="journal article" date="2014" name="Front. Microbiol.">
        <title>High frequency of phylogenetically diverse reductive dehalogenase-homologous genes in deep subseafloor sedimentary metagenomes.</title>
        <authorList>
            <person name="Kawai M."/>
            <person name="Futagami T."/>
            <person name="Toyoda A."/>
            <person name="Takaki Y."/>
            <person name="Nishi S."/>
            <person name="Hori S."/>
            <person name="Arai W."/>
            <person name="Tsubouchi T."/>
            <person name="Morono Y."/>
            <person name="Uchiyama I."/>
            <person name="Ito T."/>
            <person name="Fujiyama A."/>
            <person name="Inagaki F."/>
            <person name="Takami H."/>
        </authorList>
    </citation>
    <scope>NUCLEOTIDE SEQUENCE</scope>
    <source>
        <strain evidence="1">Expedition CK06-06</strain>
    </source>
</reference>
<comment type="caution">
    <text evidence="1">The sequence shown here is derived from an EMBL/GenBank/DDBJ whole genome shotgun (WGS) entry which is preliminary data.</text>
</comment>
<gene>
    <name evidence="1" type="ORF">S01H4_12669</name>
</gene>
<organism evidence="1">
    <name type="scientific">marine sediment metagenome</name>
    <dbReference type="NCBI Taxonomy" id="412755"/>
    <lineage>
        <taxon>unclassified sequences</taxon>
        <taxon>metagenomes</taxon>
        <taxon>ecological metagenomes</taxon>
    </lineage>
</organism>
<dbReference type="Gene3D" id="1.25.40.10">
    <property type="entry name" value="Tetratricopeptide repeat domain"/>
    <property type="match status" value="1"/>
</dbReference>
<dbReference type="InterPro" id="IPR011990">
    <property type="entry name" value="TPR-like_helical_dom_sf"/>
</dbReference>
<accession>X0Z9K7</accession>
<sequence>YSNSDLPFRAAQVLEKGIKDGVVEPSRVHWTAVADSWYAAEELENSLLAYEIAGEVSDDGKIDLRRGYILVDLERWPDALKALQDALGKGGLTERETGEAYLLRGMTQFNLGNFDNASADWVKAGRYDRTRDVARQWMNHLREERQRKAP</sequence>
<evidence type="ECO:0008006" key="2">
    <source>
        <dbReference type="Google" id="ProtNLM"/>
    </source>
</evidence>
<dbReference type="EMBL" id="BART01005447">
    <property type="protein sequence ID" value="GAG66035.1"/>
    <property type="molecule type" value="Genomic_DNA"/>
</dbReference>
<evidence type="ECO:0000313" key="1">
    <source>
        <dbReference type="EMBL" id="GAG66035.1"/>
    </source>
</evidence>
<name>X0Z9K7_9ZZZZ</name>